<proteinExistence type="predicted"/>
<gene>
    <name evidence="2" type="ORF">J2Z76_001050</name>
</gene>
<dbReference type="PROSITE" id="PS51257">
    <property type="entry name" value="PROKAR_LIPOPROTEIN"/>
    <property type="match status" value="1"/>
</dbReference>
<dbReference type="RefSeq" id="WP_209510930.1">
    <property type="nucleotide sequence ID" value="NZ_JAGGKS010000002.1"/>
</dbReference>
<name>A0ABS4GBX3_9FIRM</name>
<dbReference type="EMBL" id="JAGGKS010000002">
    <property type="protein sequence ID" value="MBP1925193.1"/>
    <property type="molecule type" value="Genomic_DNA"/>
</dbReference>
<accession>A0ABS4GBX3</accession>
<keyword evidence="2" id="KW-0449">Lipoprotein</keyword>
<evidence type="ECO:0000313" key="2">
    <source>
        <dbReference type="EMBL" id="MBP1925193.1"/>
    </source>
</evidence>
<feature type="chain" id="PRO_5045245598" evidence="1">
    <location>
        <begin position="27"/>
        <end position="790"/>
    </location>
</feature>
<dbReference type="InterPro" id="IPR022601">
    <property type="entry name" value="DUF3160"/>
</dbReference>
<keyword evidence="1" id="KW-0732">Signal</keyword>
<organism evidence="2 3">
    <name type="scientific">Sedimentibacter acidaminivorans</name>
    <dbReference type="NCBI Taxonomy" id="913099"/>
    <lineage>
        <taxon>Bacteria</taxon>
        <taxon>Bacillati</taxon>
        <taxon>Bacillota</taxon>
        <taxon>Tissierellia</taxon>
        <taxon>Sedimentibacter</taxon>
    </lineage>
</organism>
<sequence length="790" mass="91651">MNNKKFKSFFIIIVLLCQIIILTSCANTQVKQEDEIPVTDNDEGLDNKETSPVWKSEMSSYDVNIPYVLPEFTPQVNNYDINKDLLNLFNAGQYTGFTEEQKNSIYEDGFVVLKPSYSDLQMHHIYEFPMYKKSPMFITVDSALHLYHIFYDNSLKYIELSSMYEKLDKLSQSMLKKSIEYYNDPQYENLKEELKFVSAYFMTACRLMEINIDEHNIPSEISSMVDKEIVLINDASEFKESPILNKDLDYSQFVVRGHYAGNDNLIRYFKTMMWYGQCGFPVFMDEETEPTLDMDNMVKSMIITSLALSDEETFKNYENIYSTTALYTGLSDDLGIFEYRDLIKKVYGTNPNINIFKDTSYNDKLLEQALLLPEPKIQAKYSMVTTPVGKQFRFMGQRYSFDAETMQNLIEPQLRPVPSGLDVISAFDNKRAEEILDIYYAPKINWPNYTENLEIMRDKEKSITDDEWKSDLYNGWLWSLKSSSVSFEDVDGMPQFMRNQKWTDKNIHTALGSYAELKHDSILYKKQSGAEMGGGGEMTIPYNYVEPNVEVYAKLTWLAKNTKENLSIRNMLDERSTEILDSIIEMQETLMNVSVKELTNHAITEEENIKLYQYGGRIDYIMQSLNYMLMDAGIKDDDNYTSALIADVSTVAPNEFVPSGNYLELGNGLPCEIYVVCNTNGKTYLAKGSLFNYYEFLSDKRMTDEEWYNLIGIKKVIHYQDETKNEFVTQDLYDENGNKTVGDDVEYFESVEITEPSPHVPSKPEWTKSFISEQENKVTINEDLEIDWAN</sequence>
<reference evidence="2 3" key="1">
    <citation type="submission" date="2021-03" db="EMBL/GenBank/DDBJ databases">
        <title>Genomic Encyclopedia of Type Strains, Phase IV (KMG-IV): sequencing the most valuable type-strain genomes for metagenomic binning, comparative biology and taxonomic classification.</title>
        <authorList>
            <person name="Goeker M."/>
        </authorList>
    </citation>
    <scope>NUCLEOTIDE SEQUENCE [LARGE SCALE GENOMIC DNA]</scope>
    <source>
        <strain evidence="2 3">DSM 24004</strain>
    </source>
</reference>
<dbReference type="Pfam" id="PF11369">
    <property type="entry name" value="DUF3160"/>
    <property type="match status" value="1"/>
</dbReference>
<comment type="caution">
    <text evidence="2">The sequence shown here is derived from an EMBL/GenBank/DDBJ whole genome shotgun (WGS) entry which is preliminary data.</text>
</comment>
<protein>
    <submittedName>
        <fullName evidence="2">Uncharacterized protein YxeA/uncharacterized lipoprotein YehR (DUF1307 family)</fullName>
    </submittedName>
</protein>
<feature type="signal peptide" evidence="1">
    <location>
        <begin position="1"/>
        <end position="26"/>
    </location>
</feature>
<evidence type="ECO:0000313" key="3">
    <source>
        <dbReference type="Proteomes" id="UP001519342"/>
    </source>
</evidence>
<dbReference type="Proteomes" id="UP001519342">
    <property type="component" value="Unassembled WGS sequence"/>
</dbReference>
<dbReference type="SMART" id="SM01325">
    <property type="entry name" value="DUF3160"/>
    <property type="match status" value="1"/>
</dbReference>
<evidence type="ECO:0000256" key="1">
    <source>
        <dbReference type="SAM" id="SignalP"/>
    </source>
</evidence>
<keyword evidence="3" id="KW-1185">Reference proteome</keyword>